<dbReference type="Proteomes" id="UP000432464">
    <property type="component" value="Unassembled WGS sequence"/>
</dbReference>
<comment type="caution">
    <text evidence="2">The sequence shown here is derived from an EMBL/GenBank/DDBJ whole genome shotgun (WGS) entry which is preliminary data.</text>
</comment>
<evidence type="ECO:0000313" key="2">
    <source>
        <dbReference type="EMBL" id="MTE16939.1"/>
    </source>
</evidence>
<protein>
    <submittedName>
        <fullName evidence="2">Uncharacterized protein</fullName>
    </submittedName>
</protein>
<dbReference type="AlphaFoldDB" id="A0A6I3LAR4"/>
<dbReference type="RefSeq" id="WP_154791351.1">
    <property type="nucleotide sequence ID" value="NZ_WMBB01000017.1"/>
</dbReference>
<evidence type="ECO:0000256" key="1">
    <source>
        <dbReference type="SAM" id="MobiDB-lite"/>
    </source>
</evidence>
<feature type="region of interest" description="Disordered" evidence="1">
    <location>
        <begin position="1"/>
        <end position="35"/>
    </location>
</feature>
<reference evidence="2 3" key="1">
    <citation type="submission" date="2019-11" db="EMBL/GenBank/DDBJ databases">
        <title>Nocardia sp. nov. CT2-14 isolated from soil.</title>
        <authorList>
            <person name="Kanchanasin P."/>
            <person name="Tanasupawat S."/>
            <person name="Yuki M."/>
            <person name="Kudo T."/>
        </authorList>
    </citation>
    <scope>NUCLEOTIDE SEQUENCE [LARGE SCALE GENOMIC DNA]</scope>
    <source>
        <strain evidence="2 3">CT2-14</strain>
    </source>
</reference>
<organism evidence="2 3">
    <name type="scientific">Nocardia aurantiaca</name>
    <dbReference type="NCBI Taxonomy" id="2675850"/>
    <lineage>
        <taxon>Bacteria</taxon>
        <taxon>Bacillati</taxon>
        <taxon>Actinomycetota</taxon>
        <taxon>Actinomycetes</taxon>
        <taxon>Mycobacteriales</taxon>
        <taxon>Nocardiaceae</taxon>
        <taxon>Nocardia</taxon>
    </lineage>
</organism>
<gene>
    <name evidence="2" type="ORF">GLP40_29890</name>
</gene>
<proteinExistence type="predicted"/>
<accession>A0A6I3LAR4</accession>
<feature type="region of interest" description="Disordered" evidence="1">
    <location>
        <begin position="121"/>
        <end position="140"/>
    </location>
</feature>
<name>A0A6I3LAR4_9NOCA</name>
<keyword evidence="3" id="KW-1185">Reference proteome</keyword>
<dbReference type="EMBL" id="WMBB01000017">
    <property type="protein sequence ID" value="MTE16939.1"/>
    <property type="molecule type" value="Genomic_DNA"/>
</dbReference>
<evidence type="ECO:0000313" key="3">
    <source>
        <dbReference type="Proteomes" id="UP000432464"/>
    </source>
</evidence>
<feature type="compositionally biased region" description="Basic and acidic residues" evidence="1">
    <location>
        <begin position="8"/>
        <end position="22"/>
    </location>
</feature>
<sequence>MVAGTATLKERRRADHGGREPESAGQFVGGAPEQKSSNVAAGVGIVFDRPGIDGGLAAVGQPEVTLCEPAEEPRRLADLIGEVASAADGKRAAGSSCPQSWLDIPNGEPPDQAGVAWVGDSSEVRDHPPFESTDLFVGRG</sequence>